<dbReference type="AlphaFoldDB" id="A0A166N6D0"/>
<dbReference type="OrthoDB" id="2626014at2759"/>
<evidence type="ECO:0000256" key="1">
    <source>
        <dbReference type="SAM" id="MobiDB-lite"/>
    </source>
</evidence>
<name>A0A166N6D0_EXIGL</name>
<protein>
    <submittedName>
        <fullName evidence="2">Uncharacterized protein</fullName>
    </submittedName>
</protein>
<dbReference type="InParanoid" id="A0A166N6D0"/>
<gene>
    <name evidence="2" type="ORF">EXIGLDRAFT_633239</name>
</gene>
<reference evidence="2 3" key="1">
    <citation type="journal article" date="2016" name="Mol. Biol. Evol.">
        <title>Comparative Genomics of Early-Diverging Mushroom-Forming Fungi Provides Insights into the Origins of Lignocellulose Decay Capabilities.</title>
        <authorList>
            <person name="Nagy L.G."/>
            <person name="Riley R."/>
            <person name="Tritt A."/>
            <person name="Adam C."/>
            <person name="Daum C."/>
            <person name="Floudas D."/>
            <person name="Sun H."/>
            <person name="Yadav J.S."/>
            <person name="Pangilinan J."/>
            <person name="Larsson K.H."/>
            <person name="Matsuura K."/>
            <person name="Barry K."/>
            <person name="Labutti K."/>
            <person name="Kuo R."/>
            <person name="Ohm R.A."/>
            <person name="Bhattacharya S.S."/>
            <person name="Shirouzu T."/>
            <person name="Yoshinaga Y."/>
            <person name="Martin F.M."/>
            <person name="Grigoriev I.V."/>
            <person name="Hibbett D.S."/>
        </authorList>
    </citation>
    <scope>NUCLEOTIDE SEQUENCE [LARGE SCALE GENOMIC DNA]</scope>
    <source>
        <strain evidence="2 3">HHB12029</strain>
    </source>
</reference>
<proteinExistence type="predicted"/>
<accession>A0A166N6D0</accession>
<dbReference type="STRING" id="1314781.A0A166N6D0"/>
<evidence type="ECO:0000313" key="2">
    <source>
        <dbReference type="EMBL" id="KZV78801.1"/>
    </source>
</evidence>
<organism evidence="2 3">
    <name type="scientific">Exidia glandulosa HHB12029</name>
    <dbReference type="NCBI Taxonomy" id="1314781"/>
    <lineage>
        <taxon>Eukaryota</taxon>
        <taxon>Fungi</taxon>
        <taxon>Dikarya</taxon>
        <taxon>Basidiomycota</taxon>
        <taxon>Agaricomycotina</taxon>
        <taxon>Agaricomycetes</taxon>
        <taxon>Auriculariales</taxon>
        <taxon>Exidiaceae</taxon>
        <taxon>Exidia</taxon>
    </lineage>
</organism>
<feature type="region of interest" description="Disordered" evidence="1">
    <location>
        <begin position="1"/>
        <end position="38"/>
    </location>
</feature>
<sequence>MGAKDWEDEGITFAEEEEYDSTQYFRDRPPPREQAAPRTASTIYQPLPGVIEQNELLLVSLSNAHSALWKRYQDYGQMGVFGWTADFSDMIDALKTLGFEGNMFVSTRQAALEACVRILRLRIDIKMQIITIYLCNQVSRLRRFLDADKQWDDYPPIDFPLDPYSEGG</sequence>
<dbReference type="Proteomes" id="UP000077266">
    <property type="component" value="Unassembled WGS sequence"/>
</dbReference>
<keyword evidence="3" id="KW-1185">Reference proteome</keyword>
<evidence type="ECO:0000313" key="3">
    <source>
        <dbReference type="Proteomes" id="UP000077266"/>
    </source>
</evidence>
<feature type="compositionally biased region" description="Acidic residues" evidence="1">
    <location>
        <begin position="1"/>
        <end position="20"/>
    </location>
</feature>
<dbReference type="EMBL" id="KV426759">
    <property type="protein sequence ID" value="KZV78801.1"/>
    <property type="molecule type" value="Genomic_DNA"/>
</dbReference>